<dbReference type="SUPFAM" id="SSF82866">
    <property type="entry name" value="Multidrug efflux transporter AcrB transmembrane domain"/>
    <property type="match status" value="1"/>
</dbReference>
<dbReference type="Gene3D" id="1.20.1640.10">
    <property type="entry name" value="Multidrug efflux transporter AcrB transmembrane domain"/>
    <property type="match status" value="1"/>
</dbReference>
<dbReference type="HAMAP" id="MF_01464_B">
    <property type="entry name" value="SecF_B"/>
    <property type="match status" value="1"/>
</dbReference>
<organism evidence="15">
    <name type="scientific">Caldithrix abyssi</name>
    <dbReference type="NCBI Taxonomy" id="187145"/>
    <lineage>
        <taxon>Bacteria</taxon>
        <taxon>Pseudomonadati</taxon>
        <taxon>Calditrichota</taxon>
        <taxon>Calditrichia</taxon>
        <taxon>Calditrichales</taxon>
        <taxon>Calditrichaceae</taxon>
        <taxon>Caldithrix</taxon>
    </lineage>
</organism>
<evidence type="ECO:0000259" key="14">
    <source>
        <dbReference type="Pfam" id="PF02355"/>
    </source>
</evidence>
<evidence type="ECO:0000256" key="12">
    <source>
        <dbReference type="ARBA" id="ARBA00065973"/>
    </source>
</evidence>
<reference evidence="15" key="1">
    <citation type="journal article" date="2020" name="mSystems">
        <title>Genome- and Community-Level Interaction Insights into Carbon Utilization and Element Cycling Functions of Hydrothermarchaeota in Hydrothermal Sediment.</title>
        <authorList>
            <person name="Zhou Z."/>
            <person name="Liu Y."/>
            <person name="Xu W."/>
            <person name="Pan J."/>
            <person name="Luo Z.H."/>
            <person name="Li M."/>
        </authorList>
    </citation>
    <scope>NUCLEOTIDE SEQUENCE [LARGE SCALE GENOMIC DNA]</scope>
    <source>
        <strain evidence="15">HyVt-456</strain>
    </source>
</reference>
<dbReference type="InterPro" id="IPR022646">
    <property type="entry name" value="SecD/SecF_CS"/>
</dbReference>
<evidence type="ECO:0000256" key="3">
    <source>
        <dbReference type="ARBA" id="ARBA00022475"/>
    </source>
</evidence>
<keyword evidence="4 13" id="KW-0812">Transmembrane</keyword>
<dbReference type="AlphaFoldDB" id="A0A7V1LN22"/>
<comment type="similarity">
    <text evidence="10">In the C-terminal section; belongs to the SecD/SecF family. SecF subfamily.</text>
</comment>
<feature type="transmembrane region" description="Helical" evidence="13">
    <location>
        <begin position="265"/>
        <end position="290"/>
    </location>
</feature>
<feature type="transmembrane region" description="Helical" evidence="13">
    <location>
        <begin position="188"/>
        <end position="209"/>
    </location>
</feature>
<keyword evidence="5 13" id="KW-0653">Protein transport</keyword>
<keyword evidence="8 13" id="KW-0472">Membrane</keyword>
<comment type="subunit">
    <text evidence="12">Part of the essential Sec protein translocation apparatus which comprises SecA, SecYEG and auxiliary proteins SecDF-YajC and YidC.</text>
</comment>
<comment type="subcellular location">
    <subcellularLocation>
        <location evidence="1 13">Cell membrane</location>
        <topology evidence="1 13">Multi-pass membrane protein</topology>
    </subcellularLocation>
</comment>
<evidence type="ECO:0000256" key="13">
    <source>
        <dbReference type="HAMAP-Rule" id="MF_01464"/>
    </source>
</evidence>
<evidence type="ECO:0000256" key="2">
    <source>
        <dbReference type="ARBA" id="ARBA00022448"/>
    </source>
</evidence>
<feature type="domain" description="Protein export membrane protein SecD/SecF C-terminal" evidence="14">
    <location>
        <begin position="114"/>
        <end position="293"/>
    </location>
</feature>
<keyword evidence="7 13" id="KW-0811">Translocation</keyword>
<evidence type="ECO:0000256" key="8">
    <source>
        <dbReference type="ARBA" id="ARBA00023136"/>
    </source>
</evidence>
<keyword evidence="3 13" id="KW-1003">Cell membrane</keyword>
<dbReference type="PANTHER" id="PTHR30081:SF8">
    <property type="entry name" value="PROTEIN TRANSLOCASE SUBUNIT SECF"/>
    <property type="match status" value="1"/>
</dbReference>
<keyword evidence="6 13" id="KW-1133">Transmembrane helix</keyword>
<gene>
    <name evidence="13 15" type="primary">secF</name>
    <name evidence="15" type="ORF">ENJ10_09940</name>
</gene>
<keyword evidence="2 13" id="KW-0813">Transport</keyword>
<evidence type="ECO:0000313" key="15">
    <source>
        <dbReference type="EMBL" id="HED10998.1"/>
    </source>
</evidence>
<dbReference type="InterPro" id="IPR055344">
    <property type="entry name" value="SecD_SecF_C_bact"/>
</dbReference>
<comment type="caution">
    <text evidence="15">The sequence shown here is derived from an EMBL/GenBank/DDBJ whole genome shotgun (WGS) entry which is preliminary data.</text>
</comment>
<feature type="transmembrane region" description="Helical" evidence="13">
    <location>
        <begin position="17"/>
        <end position="35"/>
    </location>
</feature>
<dbReference type="GO" id="GO:0043952">
    <property type="term" value="P:protein transport by the Sec complex"/>
    <property type="evidence" value="ECO:0007669"/>
    <property type="project" value="UniProtKB-UniRule"/>
</dbReference>
<dbReference type="Proteomes" id="UP000886005">
    <property type="component" value="Unassembled WGS sequence"/>
</dbReference>
<evidence type="ECO:0000256" key="5">
    <source>
        <dbReference type="ARBA" id="ARBA00022927"/>
    </source>
</evidence>
<evidence type="ECO:0000256" key="9">
    <source>
        <dbReference type="ARBA" id="ARBA00059018"/>
    </source>
</evidence>
<feature type="transmembrane region" description="Helical" evidence="13">
    <location>
        <begin position="160"/>
        <end position="182"/>
    </location>
</feature>
<sequence>MQFFTDTHYNIVDKRKMGYILSGILILLSIISLILHGGPKYNIDFTGGTLLQLKFEKDVSIQDIRSAIASLGMKDAEIKHFGAKNEVAIRVGSEFDLETISHNVEDAIRKAMPDNAFEEQRTEKVGPKVGHELIIDAFLAIFWSMILILFYIMWRFEFRFSVGAIAALVHDVTITIGLFSLLDIEISAPIIAAVLTIVGYSLNDTIVVFDRIRENLKASSKRSSDIVEIVNRSINETLSRTIMTSTTTLLVVIILYFFGGEVLRTFALALIIGIVIGTYSSIFIASPIVIDWKFKKA</sequence>
<feature type="transmembrane region" description="Helical" evidence="13">
    <location>
        <begin position="241"/>
        <end position="259"/>
    </location>
</feature>
<dbReference type="InterPro" id="IPR022813">
    <property type="entry name" value="SecD/SecF_arch_bac"/>
</dbReference>
<evidence type="ECO:0000256" key="6">
    <source>
        <dbReference type="ARBA" id="ARBA00022989"/>
    </source>
</evidence>
<dbReference type="InterPro" id="IPR048634">
    <property type="entry name" value="SecD_SecF_C"/>
</dbReference>
<dbReference type="NCBIfam" id="TIGR00916">
    <property type="entry name" value="2A0604s01"/>
    <property type="match status" value="1"/>
</dbReference>
<dbReference type="GO" id="GO:0065002">
    <property type="term" value="P:intracellular protein transmembrane transport"/>
    <property type="evidence" value="ECO:0007669"/>
    <property type="project" value="UniProtKB-UniRule"/>
</dbReference>
<dbReference type="InterPro" id="IPR022645">
    <property type="entry name" value="SecD/SecF_bac"/>
</dbReference>
<dbReference type="GO" id="GO:0015450">
    <property type="term" value="F:protein-transporting ATPase activity"/>
    <property type="evidence" value="ECO:0007669"/>
    <property type="project" value="InterPro"/>
</dbReference>
<accession>A0A7V1LN22</accession>
<feature type="transmembrane region" description="Helical" evidence="13">
    <location>
        <begin position="133"/>
        <end position="153"/>
    </location>
</feature>
<evidence type="ECO:0000256" key="10">
    <source>
        <dbReference type="ARBA" id="ARBA00060856"/>
    </source>
</evidence>
<comment type="subunit">
    <text evidence="13">Forms a complex with SecD. Part of the essential Sec protein translocation apparatus which comprises SecA, SecYEG and auxiliary proteins SecDF. Other proteins may also be involved.</text>
</comment>
<dbReference type="PRINTS" id="PR01755">
    <property type="entry name" value="SECFTRNLCASE"/>
</dbReference>
<dbReference type="NCBIfam" id="TIGR00966">
    <property type="entry name" value="transloc_SecF"/>
    <property type="match status" value="1"/>
</dbReference>
<proteinExistence type="inferred from homology"/>
<dbReference type="Pfam" id="PF07549">
    <property type="entry name" value="Sec_GG"/>
    <property type="match status" value="1"/>
</dbReference>
<dbReference type="GO" id="GO:0006605">
    <property type="term" value="P:protein targeting"/>
    <property type="evidence" value="ECO:0007669"/>
    <property type="project" value="UniProtKB-UniRule"/>
</dbReference>
<evidence type="ECO:0000256" key="7">
    <source>
        <dbReference type="ARBA" id="ARBA00023010"/>
    </source>
</evidence>
<dbReference type="EMBL" id="DRLD01000273">
    <property type="protein sequence ID" value="HED10998.1"/>
    <property type="molecule type" value="Genomic_DNA"/>
</dbReference>
<dbReference type="Pfam" id="PF02355">
    <property type="entry name" value="SecD_SecF_C"/>
    <property type="match status" value="1"/>
</dbReference>
<comment type="similarity">
    <text evidence="11">In the N-terminal section; belongs to the SecD/SecF family. SecD subfamily.</text>
</comment>
<name>A0A7V1LN22_CALAY</name>
<comment type="similarity">
    <text evidence="13">Belongs to the SecD/SecF family. SecF subfamily.</text>
</comment>
<dbReference type="InterPro" id="IPR005665">
    <property type="entry name" value="SecF_bac"/>
</dbReference>
<protein>
    <recommendedName>
        <fullName evidence="13">Protein-export membrane protein SecF</fullName>
    </recommendedName>
</protein>
<dbReference type="PANTHER" id="PTHR30081">
    <property type="entry name" value="PROTEIN-EXPORT MEMBRANE PROTEIN SEC"/>
    <property type="match status" value="1"/>
</dbReference>
<evidence type="ECO:0000256" key="11">
    <source>
        <dbReference type="ARBA" id="ARBA00061053"/>
    </source>
</evidence>
<dbReference type="GO" id="GO:0005886">
    <property type="term" value="C:plasma membrane"/>
    <property type="evidence" value="ECO:0007669"/>
    <property type="project" value="UniProtKB-SubCell"/>
</dbReference>
<dbReference type="FunFam" id="1.20.1640.10:FF:000024">
    <property type="entry name" value="Multifunctional fusion protein"/>
    <property type="match status" value="1"/>
</dbReference>
<comment type="function">
    <text evidence="9 13">Part of the Sec protein translocase complex. Interacts with the SecYEG preprotein conducting channel. SecDF uses the proton motive force (PMF) to complete protein translocation after the ATP-dependent function of SecA.</text>
</comment>
<evidence type="ECO:0000256" key="4">
    <source>
        <dbReference type="ARBA" id="ARBA00022692"/>
    </source>
</evidence>
<evidence type="ECO:0000256" key="1">
    <source>
        <dbReference type="ARBA" id="ARBA00004651"/>
    </source>
</evidence>